<dbReference type="InterPro" id="IPR027417">
    <property type="entry name" value="P-loop_NTPase"/>
</dbReference>
<feature type="signal peptide" evidence="12">
    <location>
        <begin position="1"/>
        <end position="33"/>
    </location>
</feature>
<keyword evidence="6" id="KW-0547">Nucleotide-binding</keyword>
<keyword evidence="3" id="KW-1003">Cell membrane</keyword>
<keyword evidence="5 11" id="KW-0812">Transmembrane</keyword>
<gene>
    <name evidence="15" type="ORF">GT755_34560</name>
</gene>
<comment type="similarity">
    <text evidence="10">Belongs to the ABC transporter superfamily. Siderophore-Fe(3+) uptake transporter (SIUT) (TC 3.A.1.21) family.</text>
</comment>
<evidence type="ECO:0000256" key="3">
    <source>
        <dbReference type="ARBA" id="ARBA00022475"/>
    </source>
</evidence>
<evidence type="ECO:0000256" key="1">
    <source>
        <dbReference type="ARBA" id="ARBA00004429"/>
    </source>
</evidence>
<dbReference type="FunFam" id="3.40.50.300:FF:000221">
    <property type="entry name" value="Multidrug ABC transporter ATP-binding protein"/>
    <property type="match status" value="1"/>
</dbReference>
<feature type="transmembrane region" description="Helical" evidence="11">
    <location>
        <begin position="57"/>
        <end position="76"/>
    </location>
</feature>
<evidence type="ECO:0000256" key="12">
    <source>
        <dbReference type="SAM" id="SignalP"/>
    </source>
</evidence>
<dbReference type="SMART" id="SM00382">
    <property type="entry name" value="AAA"/>
    <property type="match status" value="1"/>
</dbReference>
<protein>
    <submittedName>
        <fullName evidence="15">ATP-binding cassette domain-containing protein</fullName>
    </submittedName>
</protein>
<dbReference type="InterPro" id="IPR003439">
    <property type="entry name" value="ABC_transporter-like_ATP-bd"/>
</dbReference>
<dbReference type="InterPro" id="IPR017871">
    <property type="entry name" value="ABC_transporter-like_CS"/>
</dbReference>
<accession>A0A7C9J7I2</accession>
<dbReference type="GO" id="GO:0005886">
    <property type="term" value="C:plasma membrane"/>
    <property type="evidence" value="ECO:0007669"/>
    <property type="project" value="UniProtKB-SubCell"/>
</dbReference>
<comment type="caution">
    <text evidence="15">The sequence shown here is derived from an EMBL/GenBank/DDBJ whole genome shotgun (WGS) entry which is preliminary data.</text>
</comment>
<keyword evidence="8 11" id="KW-1133">Transmembrane helix</keyword>
<dbReference type="GO" id="GO:0034040">
    <property type="term" value="F:ATPase-coupled lipid transmembrane transporter activity"/>
    <property type="evidence" value="ECO:0007669"/>
    <property type="project" value="TreeGrafter"/>
</dbReference>
<dbReference type="Gene3D" id="1.20.1560.10">
    <property type="entry name" value="ABC transporter type 1, transmembrane domain"/>
    <property type="match status" value="1"/>
</dbReference>
<evidence type="ECO:0000256" key="8">
    <source>
        <dbReference type="ARBA" id="ARBA00022989"/>
    </source>
</evidence>
<feature type="domain" description="ABC transporter" evidence="13">
    <location>
        <begin position="339"/>
        <end position="574"/>
    </location>
</feature>
<evidence type="ECO:0000259" key="14">
    <source>
        <dbReference type="PROSITE" id="PS50929"/>
    </source>
</evidence>
<evidence type="ECO:0000313" key="15">
    <source>
        <dbReference type="EMBL" id="NAS26782.1"/>
    </source>
</evidence>
<evidence type="ECO:0000256" key="6">
    <source>
        <dbReference type="ARBA" id="ARBA00022741"/>
    </source>
</evidence>
<dbReference type="InterPro" id="IPR039421">
    <property type="entry name" value="Type_1_exporter"/>
</dbReference>
<evidence type="ECO:0000256" key="5">
    <source>
        <dbReference type="ARBA" id="ARBA00022692"/>
    </source>
</evidence>
<dbReference type="PROSITE" id="PS50929">
    <property type="entry name" value="ABC_TM1F"/>
    <property type="match status" value="1"/>
</dbReference>
<evidence type="ECO:0000256" key="10">
    <source>
        <dbReference type="ARBA" id="ARBA00023455"/>
    </source>
</evidence>
<feature type="chain" id="PRO_5038928171" evidence="12">
    <location>
        <begin position="34"/>
        <end position="580"/>
    </location>
</feature>
<feature type="transmembrane region" description="Helical" evidence="11">
    <location>
        <begin position="134"/>
        <end position="153"/>
    </location>
</feature>
<organism evidence="15 16">
    <name type="scientific">Herbidospora solisilvae</name>
    <dbReference type="NCBI Taxonomy" id="2696284"/>
    <lineage>
        <taxon>Bacteria</taxon>
        <taxon>Bacillati</taxon>
        <taxon>Actinomycetota</taxon>
        <taxon>Actinomycetes</taxon>
        <taxon>Streptosporangiales</taxon>
        <taxon>Streptosporangiaceae</taxon>
        <taxon>Herbidospora</taxon>
    </lineage>
</organism>
<evidence type="ECO:0000259" key="13">
    <source>
        <dbReference type="PROSITE" id="PS50893"/>
    </source>
</evidence>
<name>A0A7C9J7I2_9ACTN</name>
<keyword evidence="4" id="KW-0997">Cell inner membrane</keyword>
<reference evidence="15 16" key="1">
    <citation type="submission" date="2020-01" db="EMBL/GenBank/DDBJ databases">
        <title>Herbidospora sp. NEAU-GS84 nov., a novel actinomycete isolated from soil.</title>
        <authorList>
            <person name="Han L."/>
        </authorList>
    </citation>
    <scope>NUCLEOTIDE SEQUENCE [LARGE SCALE GENOMIC DNA]</scope>
    <source>
        <strain evidence="15 16">NEAU-GS84</strain>
    </source>
</reference>
<dbReference type="PANTHER" id="PTHR24221">
    <property type="entry name" value="ATP-BINDING CASSETTE SUB-FAMILY B"/>
    <property type="match status" value="1"/>
</dbReference>
<dbReference type="GO" id="GO:0016887">
    <property type="term" value="F:ATP hydrolysis activity"/>
    <property type="evidence" value="ECO:0007669"/>
    <property type="project" value="InterPro"/>
</dbReference>
<evidence type="ECO:0000313" key="16">
    <source>
        <dbReference type="Proteomes" id="UP000479526"/>
    </source>
</evidence>
<dbReference type="PROSITE" id="PS50893">
    <property type="entry name" value="ABC_TRANSPORTER_2"/>
    <property type="match status" value="1"/>
</dbReference>
<dbReference type="Gene3D" id="3.40.50.300">
    <property type="entry name" value="P-loop containing nucleotide triphosphate hydrolases"/>
    <property type="match status" value="1"/>
</dbReference>
<dbReference type="PROSITE" id="PS00211">
    <property type="entry name" value="ABC_TRANSPORTER_1"/>
    <property type="match status" value="1"/>
</dbReference>
<keyword evidence="9 11" id="KW-0472">Membrane</keyword>
<dbReference type="InterPro" id="IPR003593">
    <property type="entry name" value="AAA+_ATPase"/>
</dbReference>
<keyword evidence="12" id="KW-0732">Signal</keyword>
<feature type="transmembrane region" description="Helical" evidence="11">
    <location>
        <begin position="244"/>
        <end position="265"/>
    </location>
</feature>
<evidence type="ECO:0000256" key="2">
    <source>
        <dbReference type="ARBA" id="ARBA00022448"/>
    </source>
</evidence>
<comment type="subcellular location">
    <subcellularLocation>
        <location evidence="1">Cell inner membrane</location>
        <topology evidence="1">Multi-pass membrane protein</topology>
    </subcellularLocation>
</comment>
<dbReference type="GO" id="GO:0140359">
    <property type="term" value="F:ABC-type transporter activity"/>
    <property type="evidence" value="ECO:0007669"/>
    <property type="project" value="InterPro"/>
</dbReference>
<dbReference type="SUPFAM" id="SSF52540">
    <property type="entry name" value="P-loop containing nucleoside triphosphate hydrolases"/>
    <property type="match status" value="1"/>
</dbReference>
<dbReference type="PANTHER" id="PTHR24221:SF646">
    <property type="entry name" value="HAEMOLYSIN SECRETION ATP-BINDING PROTEIN"/>
    <property type="match status" value="1"/>
</dbReference>
<dbReference type="Pfam" id="PF00005">
    <property type="entry name" value="ABC_tran"/>
    <property type="match status" value="1"/>
</dbReference>
<proteinExistence type="inferred from homology"/>
<dbReference type="InterPro" id="IPR036640">
    <property type="entry name" value="ABC1_TM_sf"/>
</dbReference>
<feature type="transmembrane region" description="Helical" evidence="11">
    <location>
        <begin position="159"/>
        <end position="178"/>
    </location>
</feature>
<feature type="domain" description="ABC transmembrane type-1" evidence="14">
    <location>
        <begin position="19"/>
        <end position="300"/>
    </location>
</feature>
<keyword evidence="2" id="KW-0813">Transport</keyword>
<keyword evidence="7 15" id="KW-0067">ATP-binding</keyword>
<dbReference type="GO" id="GO:0005524">
    <property type="term" value="F:ATP binding"/>
    <property type="evidence" value="ECO:0007669"/>
    <property type="project" value="UniProtKB-KW"/>
</dbReference>
<dbReference type="InterPro" id="IPR011527">
    <property type="entry name" value="ABC1_TM_dom"/>
</dbReference>
<evidence type="ECO:0000256" key="4">
    <source>
        <dbReference type="ARBA" id="ARBA00022519"/>
    </source>
</evidence>
<dbReference type="Proteomes" id="UP000479526">
    <property type="component" value="Unassembled WGS sequence"/>
</dbReference>
<evidence type="ECO:0000256" key="7">
    <source>
        <dbReference type="ARBA" id="ARBA00022840"/>
    </source>
</evidence>
<evidence type="ECO:0000256" key="9">
    <source>
        <dbReference type="ARBA" id="ARBA00023136"/>
    </source>
</evidence>
<dbReference type="EMBL" id="WXEW01000012">
    <property type="protein sequence ID" value="NAS26782.1"/>
    <property type="molecule type" value="Genomic_DNA"/>
</dbReference>
<dbReference type="Pfam" id="PF00664">
    <property type="entry name" value="ABC_membrane"/>
    <property type="match status" value="1"/>
</dbReference>
<sequence length="580" mass="61199">MLVQRRMLRLARGAFGPVAATALLSLLSAASGAGQAVALVETIRRALISGAPDPGEVGGPLVLTGLFTLLRCLFLWGRDQAANRTASLVQARLRLRLAERLLDLGPGHTVTAPAGTLRTTIADGVEAIRAYVGFYLPQVVVSVGGPLIIVAVLTWHDPVAGTITGTCVVLVPASKPFWRRIMGTRSQRHWTAYENFAARVLDALQGMTTLKALGATGVYGHRLRRDALALYRATMGDLAASSSVYVVSAFLMSAGTSLAVVVAAIRHSTGHLDAAGLLLIAWLTAEAFRPLLELQNYWHEGFHGLAAGKGVFALLDAEAPAPAPATPVRRRPSNRPPRLVLREVTFTYPGAARPALRGVGLVVEPGTTLAVTGRSGSGKSTVVTLLQRYLDPQSGQILADGVDLRDLDRDEVRAMTAVVAQDTHLFHGTIAGNLRLARPDADLAALRDAARRARILDLIEGLPDGFDTVVGERGARLSGGERQRIAIARALLKDAPVLILDEATSAVDGETEAALRDALGELRAGRTTIMIAHRLSSLVDADTVAVLDDGDLVEHGAPADLARRAGAWSDLVAAQAGGAR</sequence>
<keyword evidence="16" id="KW-1185">Reference proteome</keyword>
<dbReference type="SUPFAM" id="SSF90123">
    <property type="entry name" value="ABC transporter transmembrane region"/>
    <property type="match status" value="1"/>
</dbReference>
<dbReference type="AlphaFoldDB" id="A0A7C9J7I2"/>
<evidence type="ECO:0000256" key="11">
    <source>
        <dbReference type="SAM" id="Phobius"/>
    </source>
</evidence>
<dbReference type="RefSeq" id="WP_161483770.1">
    <property type="nucleotide sequence ID" value="NZ_WXEW01000012.1"/>
</dbReference>